<dbReference type="Gene3D" id="1.10.418.10">
    <property type="entry name" value="Calponin-like domain"/>
    <property type="match status" value="1"/>
</dbReference>
<dbReference type="PROSITE" id="PS50018">
    <property type="entry name" value="RAS_GTPASE_ACTIV_2"/>
    <property type="match status" value="1"/>
</dbReference>
<dbReference type="InterPro" id="IPR008936">
    <property type="entry name" value="Rho_GTPase_activation_prot"/>
</dbReference>
<dbReference type="Pfam" id="PF03836">
    <property type="entry name" value="RasGAP_C"/>
    <property type="match status" value="1"/>
</dbReference>
<feature type="coiled-coil region" evidence="1">
    <location>
        <begin position="1490"/>
        <end position="1527"/>
    </location>
</feature>
<name>A0A8H3F8J2_9LECA</name>
<dbReference type="EMBL" id="CAJPDQ010000015">
    <property type="protein sequence ID" value="CAF9919954.1"/>
    <property type="molecule type" value="Genomic_DNA"/>
</dbReference>
<evidence type="ECO:0000256" key="2">
    <source>
        <dbReference type="SAM" id="MobiDB-lite"/>
    </source>
</evidence>
<dbReference type="PROSITE" id="PS50021">
    <property type="entry name" value="CH"/>
    <property type="match status" value="1"/>
</dbReference>
<feature type="compositionally biased region" description="Polar residues" evidence="2">
    <location>
        <begin position="1"/>
        <end position="19"/>
    </location>
</feature>
<feature type="region of interest" description="Disordered" evidence="2">
    <location>
        <begin position="97"/>
        <end position="152"/>
    </location>
</feature>
<feature type="region of interest" description="Disordered" evidence="2">
    <location>
        <begin position="240"/>
        <end position="259"/>
    </location>
</feature>
<proteinExistence type="predicted"/>
<dbReference type="InterPro" id="IPR036872">
    <property type="entry name" value="CH_dom_sf"/>
</dbReference>
<comment type="caution">
    <text evidence="5">The sequence shown here is derived from an EMBL/GenBank/DDBJ whole genome shotgun (WGS) entry which is preliminary data.</text>
</comment>
<reference evidence="5" key="1">
    <citation type="submission" date="2021-03" db="EMBL/GenBank/DDBJ databases">
        <authorList>
            <person name="Tagirdzhanova G."/>
        </authorList>
    </citation>
    <scope>NUCLEOTIDE SEQUENCE</scope>
</reference>
<dbReference type="PANTHER" id="PTHR14149:SF14">
    <property type="entry name" value="CALPONIN-HOMOLOGY (CH) DOMAIN-CONTAINING PROTEIN"/>
    <property type="match status" value="1"/>
</dbReference>
<evidence type="ECO:0000313" key="6">
    <source>
        <dbReference type="Proteomes" id="UP000664169"/>
    </source>
</evidence>
<organism evidence="5 6">
    <name type="scientific">Gomphillus americanus</name>
    <dbReference type="NCBI Taxonomy" id="1940652"/>
    <lineage>
        <taxon>Eukaryota</taxon>
        <taxon>Fungi</taxon>
        <taxon>Dikarya</taxon>
        <taxon>Ascomycota</taxon>
        <taxon>Pezizomycotina</taxon>
        <taxon>Lecanoromycetes</taxon>
        <taxon>OSLEUM clade</taxon>
        <taxon>Ostropomycetidae</taxon>
        <taxon>Ostropales</taxon>
        <taxon>Graphidaceae</taxon>
        <taxon>Gomphilloideae</taxon>
        <taxon>Gomphillus</taxon>
    </lineage>
</organism>
<dbReference type="PANTHER" id="PTHR14149">
    <property type="entry name" value="RAS GTPASE-ACTIVATING PROTEIN WITH IQ MOTIF"/>
    <property type="match status" value="1"/>
</dbReference>
<dbReference type="SMART" id="SM00015">
    <property type="entry name" value="IQ"/>
    <property type="match status" value="10"/>
</dbReference>
<feature type="domain" description="Calponin-homology (CH)" evidence="4">
    <location>
        <begin position="283"/>
        <end position="389"/>
    </location>
</feature>
<dbReference type="GO" id="GO:0005096">
    <property type="term" value="F:GTPase activator activity"/>
    <property type="evidence" value="ECO:0007669"/>
    <property type="project" value="TreeGrafter"/>
</dbReference>
<dbReference type="InterPro" id="IPR000593">
    <property type="entry name" value="RasGAP_C"/>
</dbReference>
<gene>
    <name evidence="5" type="ORF">GOMPHAMPRED_001938</name>
</gene>
<dbReference type="CDD" id="cd21206">
    <property type="entry name" value="CH_IQGAP"/>
    <property type="match status" value="1"/>
</dbReference>
<dbReference type="SUPFAM" id="SSF48350">
    <property type="entry name" value="GTPase activation domain, GAP"/>
    <property type="match status" value="1"/>
</dbReference>
<keyword evidence="1" id="KW-0175">Coiled coil</keyword>
<dbReference type="SMART" id="SM00033">
    <property type="entry name" value="CH"/>
    <property type="match status" value="1"/>
</dbReference>
<evidence type="ECO:0000259" key="4">
    <source>
        <dbReference type="PROSITE" id="PS50021"/>
    </source>
</evidence>
<evidence type="ECO:0000313" key="5">
    <source>
        <dbReference type="EMBL" id="CAF9919954.1"/>
    </source>
</evidence>
<accession>A0A8H3F8J2</accession>
<keyword evidence="6" id="KW-1185">Reference proteome</keyword>
<dbReference type="OrthoDB" id="775356at2759"/>
<dbReference type="InterPro" id="IPR001715">
    <property type="entry name" value="CH_dom"/>
</dbReference>
<dbReference type="SUPFAM" id="SSF143885">
    <property type="entry name" value="RGC domain-like"/>
    <property type="match status" value="1"/>
</dbReference>
<dbReference type="GO" id="GO:0005938">
    <property type="term" value="C:cell cortex"/>
    <property type="evidence" value="ECO:0007669"/>
    <property type="project" value="TreeGrafter"/>
</dbReference>
<feature type="region of interest" description="Disordered" evidence="2">
    <location>
        <begin position="1"/>
        <end position="29"/>
    </location>
</feature>
<evidence type="ECO:0000259" key="3">
    <source>
        <dbReference type="PROSITE" id="PS50018"/>
    </source>
</evidence>
<dbReference type="InterPro" id="IPR001936">
    <property type="entry name" value="RasGAP_dom"/>
</dbReference>
<evidence type="ECO:0000256" key="1">
    <source>
        <dbReference type="SAM" id="Coils"/>
    </source>
</evidence>
<dbReference type="Pfam" id="PF00616">
    <property type="entry name" value="RasGAP"/>
    <property type="match status" value="1"/>
</dbReference>
<dbReference type="Pfam" id="PF00307">
    <property type="entry name" value="CH"/>
    <property type="match status" value="1"/>
</dbReference>
<feature type="coiled-coil region" evidence="1">
    <location>
        <begin position="813"/>
        <end position="840"/>
    </location>
</feature>
<sequence>MSYAISPTKSPYGQISPSRKSPLRQVSNASVNSSVYSAYTDPFAPSRSGTVSSAASSAYDPVVISKLNGTNISPHRYSHSVESRPSATYQNVRESLRPLPQPPTARPITHKASTYSPTSIASNSEEEYNWYDGPSTGSHNPGLYYVPSTRPGHVRAISSPPEPNPHHIVPPTSTTIRGIHSHHDNTGVRPSSYIQPDLEELQKSSTGYLKTLSKLSRENPDETFSITAPLPSVAGLQGRRQLKRGDSVRKNKPGGARLPIGSEWSGRNWMDQQRKFLQAYEYLCHIGEAKEWIEDIIHKSIPPIVQLEEGLRDGVTLAEVVQALQPEKQIKIFHNPKLQFRHSDNIAAFFRFLEKVELPDLFRFELVDLYDKKNIPKVIYCIHALSYLLYKNGMVDFRIGNLVGQLQFEHHELEETQRGLDKAGISMPNFSGMGANFGAEPEPEPVETEQERIDREIREHDQVVLELQSQIRGCLMRLRLGNTMQQLWDAEHSLISLQSMLRGGWSRQIFEYRLGMKQFAVNLQSAARGFIVRNGHVRKEAMWRTLAPQVIKLQSMQRARKAREATSLLRLHIRKEESGIRSFQAAVRGALARKQVDDQYHEVTMTQDHLPYLQATIRGMLQRHRHQEQTAHLKQSQKSTTALQAAARAMLVRKEQVNDQQALIRNTPIFRALQAVARGVNQRHHFRKTKQELASHKPAITHLQAFTRASLARLEVQDTLASLQATDQEALQLQAASRGLCLRNRLAQTKTSLQRNTPTIVQLQAIARAFVSRKRNAEFLARLALSSQETAHLQALIRAMLVRLDTGYLLAELDEHETTVEDLQSQIRGMLVRAKFAEKQRFFKQNMEKVIKVQSFVRAKIQGEAYKSLTVGKNPPVGVVKNFVHLLNDSDFDFDEEIEFERLRKVVVQSARQNENIDQYIQQLDIKIALLVKNKITLDEVLKHQKHFGVSGGLRHSGSISHRDGFDLKALNKNSRNKLEHYQELFFLLQTQPQYLARLFKRIREQATPEKDMKQMRNLMMGVFGFAQKRREEYYLIKVLTRSIKEEVDDCHNVQEYLRANFFWQRIFAQYVKSPRDRTYLREMLGPVVKAVVDNETVDLESDPVVIYHTILQNEQLRTGQTGHRKRDVTREEAIRDPATKQVFVDNLQDLRDFSSDVLAGLETMLNKMPYGIRYIAQQMFHNLCTRFQHDEQGYLLQITGQWLWKHYLQPALLEPERFGVVDRGLAPMQKKNLGEIAKVVSQIASGRLFGNENIFLQPLNSFISDAVEQLSGTWNQLIDVPNAEAQFDIDEFNDLYAKVKPTLYIKMADVFATHRLIADNVEYIVPGEDALRTVIRELGSAKNNESDMMSYSNAEICLTLNPKLHNAEDPDAQFKSLFMETKRCILYIIRVQSGTNLMEIMIKPITREEQERWQILVHDELSANSRKHSAYSEANTLLDLAAMTYPQLKRTALENIIRLERMGRLTKHNNYQDILNAIAVDIRTKHRRRVQRQKELEGVRSTLSRLEEQADRLDEQLKTYNDYIEQAMVTLQNKKGKKRFLMPFTKQWNHERELALSGRIPKFGSYKYSAQELANRGVLVMWQGYSDRQWHQLDLTISSNDVGMFNIEGSSGSIAMPGASANVSLDDLLQAQYNGNQFLEFFDEGNKIRVSTSQWIQLIMRKFYKERD</sequence>
<dbReference type="PROSITE" id="PS50096">
    <property type="entry name" value="IQ"/>
    <property type="match status" value="6"/>
</dbReference>
<feature type="domain" description="Ras-GAP" evidence="3">
    <location>
        <begin position="1018"/>
        <end position="1246"/>
    </location>
</feature>
<protein>
    <submittedName>
        <fullName evidence="5">Uncharacterized protein</fullName>
    </submittedName>
</protein>
<dbReference type="Proteomes" id="UP000664169">
    <property type="component" value="Unassembled WGS sequence"/>
</dbReference>
<feature type="compositionally biased region" description="Polar residues" evidence="2">
    <location>
        <begin position="111"/>
        <end position="123"/>
    </location>
</feature>
<dbReference type="SMART" id="SM00323">
    <property type="entry name" value="RasGAP"/>
    <property type="match status" value="1"/>
</dbReference>
<dbReference type="Gene3D" id="1.10.506.10">
    <property type="entry name" value="GTPase Activation - p120gap, domain 1"/>
    <property type="match status" value="1"/>
</dbReference>
<dbReference type="SUPFAM" id="SSF47576">
    <property type="entry name" value="Calponin-homology domain, CH-domain"/>
    <property type="match status" value="1"/>
</dbReference>
<dbReference type="InterPro" id="IPR000048">
    <property type="entry name" value="IQ_motif_EF-hand-BS"/>
</dbReference>